<accession>A0A0E0JIP8</accession>
<dbReference type="HOGENOM" id="CLU_2546528_0_0_1"/>
<evidence type="ECO:0000313" key="1">
    <source>
        <dbReference type="EnsemblPlants" id="OPUNC01G15860.1"/>
    </source>
</evidence>
<evidence type="ECO:0000313" key="2">
    <source>
        <dbReference type="Proteomes" id="UP000026962"/>
    </source>
</evidence>
<dbReference type="Gramene" id="OPUNC01G15860.1">
    <property type="protein sequence ID" value="OPUNC01G15860.1"/>
    <property type="gene ID" value="OPUNC01G15860"/>
</dbReference>
<protein>
    <submittedName>
        <fullName evidence="1">Uncharacterized protein</fullName>
    </submittedName>
</protein>
<keyword evidence="2" id="KW-1185">Reference proteome</keyword>
<dbReference type="Proteomes" id="UP000026962">
    <property type="component" value="Chromosome 1"/>
</dbReference>
<name>A0A0E0JIP8_ORYPU</name>
<reference evidence="1" key="1">
    <citation type="submission" date="2015-04" db="UniProtKB">
        <authorList>
            <consortium name="EnsemblPlants"/>
        </authorList>
    </citation>
    <scope>IDENTIFICATION</scope>
</reference>
<dbReference type="AlphaFoldDB" id="A0A0E0JIP8"/>
<sequence>MENEEMSKVTQANGIDSMEYKGQNIAVEANGKAETHEVAGGKKYEVVEGKVDWRGRPALRGRHGGVANSFFILGNFSVFAHKRLPFLL</sequence>
<organism evidence="1">
    <name type="scientific">Oryza punctata</name>
    <name type="common">Red rice</name>
    <dbReference type="NCBI Taxonomy" id="4537"/>
    <lineage>
        <taxon>Eukaryota</taxon>
        <taxon>Viridiplantae</taxon>
        <taxon>Streptophyta</taxon>
        <taxon>Embryophyta</taxon>
        <taxon>Tracheophyta</taxon>
        <taxon>Spermatophyta</taxon>
        <taxon>Magnoliopsida</taxon>
        <taxon>Liliopsida</taxon>
        <taxon>Poales</taxon>
        <taxon>Poaceae</taxon>
        <taxon>BOP clade</taxon>
        <taxon>Oryzoideae</taxon>
        <taxon>Oryzeae</taxon>
        <taxon>Oryzinae</taxon>
        <taxon>Oryza</taxon>
    </lineage>
</organism>
<proteinExistence type="predicted"/>
<reference evidence="1" key="2">
    <citation type="submission" date="2018-05" db="EMBL/GenBank/DDBJ databases">
        <title>OpunRS2 (Oryza punctata Reference Sequence Version 2).</title>
        <authorList>
            <person name="Zhang J."/>
            <person name="Kudrna D."/>
            <person name="Lee S."/>
            <person name="Talag J."/>
            <person name="Welchert J."/>
            <person name="Wing R.A."/>
        </authorList>
    </citation>
    <scope>NUCLEOTIDE SEQUENCE [LARGE SCALE GENOMIC DNA]</scope>
</reference>
<dbReference type="EnsemblPlants" id="OPUNC01G15860.1">
    <property type="protein sequence ID" value="OPUNC01G15860.1"/>
    <property type="gene ID" value="OPUNC01G15860"/>
</dbReference>